<comment type="caution">
    <text evidence="13">The sequence shown here is derived from an EMBL/GenBank/DDBJ whole genome shotgun (WGS) entry which is preliminary data.</text>
</comment>
<reference evidence="13 14" key="1">
    <citation type="submission" date="2019-10" db="EMBL/GenBank/DDBJ databases">
        <title>Alkaliphilus serpentinus sp. nov. and Alkaliphilus pronyensis sp. nov., two novel anaerobic alkaliphilic species isolated from the serpentinized-hosted hydrothermal field of the Prony Bay (New Caledonia).</title>
        <authorList>
            <person name="Postec A."/>
        </authorList>
    </citation>
    <scope>NUCLEOTIDE SEQUENCE [LARGE SCALE GENOMIC DNA]</scope>
    <source>
        <strain evidence="13 14">LacV</strain>
    </source>
</reference>
<dbReference type="PANTHER" id="PTHR42837:SF2">
    <property type="entry name" value="MEMBRANE METALLOPROTEASE ARASP2, CHLOROPLASTIC-RELATED"/>
    <property type="match status" value="1"/>
</dbReference>
<dbReference type="Proteomes" id="UP000432715">
    <property type="component" value="Unassembled WGS sequence"/>
</dbReference>
<evidence type="ECO:0000313" key="13">
    <source>
        <dbReference type="EMBL" id="KAB3536937.1"/>
    </source>
</evidence>
<evidence type="ECO:0000256" key="6">
    <source>
        <dbReference type="ARBA" id="ARBA00022801"/>
    </source>
</evidence>
<dbReference type="NCBIfam" id="TIGR00054">
    <property type="entry name" value="RIP metalloprotease RseP"/>
    <property type="match status" value="1"/>
</dbReference>
<comment type="cofactor">
    <cofactor evidence="1 11">
        <name>Zn(2+)</name>
        <dbReference type="ChEBI" id="CHEBI:29105"/>
    </cofactor>
</comment>
<organism evidence="13 14">
    <name type="scientific">Alkaliphilus pronyensis</name>
    <dbReference type="NCBI Taxonomy" id="1482732"/>
    <lineage>
        <taxon>Bacteria</taxon>
        <taxon>Bacillati</taxon>
        <taxon>Bacillota</taxon>
        <taxon>Clostridia</taxon>
        <taxon>Peptostreptococcales</taxon>
        <taxon>Natronincolaceae</taxon>
        <taxon>Alkaliphilus</taxon>
    </lineage>
</organism>
<evidence type="ECO:0000256" key="1">
    <source>
        <dbReference type="ARBA" id="ARBA00001947"/>
    </source>
</evidence>
<dbReference type="InterPro" id="IPR001478">
    <property type="entry name" value="PDZ"/>
</dbReference>
<feature type="domain" description="PDZ" evidence="12">
    <location>
        <begin position="103"/>
        <end position="175"/>
    </location>
</feature>
<evidence type="ECO:0000256" key="8">
    <source>
        <dbReference type="ARBA" id="ARBA00022989"/>
    </source>
</evidence>
<keyword evidence="8 11" id="KW-1133">Transmembrane helix</keyword>
<evidence type="ECO:0000256" key="3">
    <source>
        <dbReference type="ARBA" id="ARBA00007931"/>
    </source>
</evidence>
<evidence type="ECO:0000256" key="7">
    <source>
        <dbReference type="ARBA" id="ARBA00022833"/>
    </source>
</evidence>
<comment type="subcellular location">
    <subcellularLocation>
        <location evidence="2">Membrane</location>
        <topology evidence="2">Multi-pass membrane protein</topology>
    </subcellularLocation>
</comment>
<evidence type="ECO:0000256" key="5">
    <source>
        <dbReference type="ARBA" id="ARBA00022692"/>
    </source>
</evidence>
<keyword evidence="10 11" id="KW-0472">Membrane</keyword>
<dbReference type="EMBL" id="WBZC01000011">
    <property type="protein sequence ID" value="KAB3536937.1"/>
    <property type="molecule type" value="Genomic_DNA"/>
</dbReference>
<evidence type="ECO:0000313" key="14">
    <source>
        <dbReference type="Proteomes" id="UP000432715"/>
    </source>
</evidence>
<keyword evidence="7 11" id="KW-0862">Zinc</keyword>
<keyword evidence="11" id="KW-0479">Metal-binding</keyword>
<keyword evidence="4 13" id="KW-0645">Protease</keyword>
<gene>
    <name evidence="13" type="primary">rseP</name>
    <name evidence="13" type="ORF">F8154_03730</name>
</gene>
<dbReference type="SUPFAM" id="SSF50156">
    <property type="entry name" value="PDZ domain-like"/>
    <property type="match status" value="1"/>
</dbReference>
<sequence>MQTAVAAILVFGLLIVFHELGHFLVAKASDIKVLEFAIGMGPKLFNHKGKETTYTLRALPIGGYVRMEGADEASKDPRSFNNKPVLIRMAVLIAGSFMNFVLGILLFTIFIYSVGAPSTTISEVIEDKPAELVGLRAGDEVKYIDNKEINNWQQLVDAINRSEGNSIKVEVMRNGEIVEKNITPIIEETGQIIIGIIPEYERSFITAFTSSFQNVFKIMGEIIGYLRGLITREATPTEVVGPVGIINLVGQAAAAGWLNVVFLAALISVNLGIMNLLPIPALDGSRIIFLFVELLRGKPVDPEKEGMIHMIGFAILIMLMIFVTYQDYMRLF</sequence>
<evidence type="ECO:0000256" key="2">
    <source>
        <dbReference type="ARBA" id="ARBA00004141"/>
    </source>
</evidence>
<dbReference type="SMART" id="SM00228">
    <property type="entry name" value="PDZ"/>
    <property type="match status" value="1"/>
</dbReference>
<dbReference type="GO" id="GO:0016020">
    <property type="term" value="C:membrane"/>
    <property type="evidence" value="ECO:0007669"/>
    <property type="project" value="UniProtKB-SubCell"/>
</dbReference>
<evidence type="ECO:0000256" key="10">
    <source>
        <dbReference type="ARBA" id="ARBA00023136"/>
    </source>
</evidence>
<dbReference type="PANTHER" id="PTHR42837">
    <property type="entry name" value="REGULATOR OF SIGMA-E PROTEASE RSEP"/>
    <property type="match status" value="1"/>
</dbReference>
<dbReference type="CDD" id="cd06163">
    <property type="entry name" value="S2P-M50_PDZ_RseP-like"/>
    <property type="match status" value="1"/>
</dbReference>
<dbReference type="AlphaFoldDB" id="A0A6I0FCH2"/>
<dbReference type="InterPro" id="IPR008915">
    <property type="entry name" value="Peptidase_M50"/>
</dbReference>
<evidence type="ECO:0000256" key="11">
    <source>
        <dbReference type="RuleBase" id="RU362031"/>
    </source>
</evidence>
<protein>
    <recommendedName>
        <fullName evidence="11">Zinc metalloprotease</fullName>
        <ecNumber evidence="11">3.4.24.-</ecNumber>
    </recommendedName>
</protein>
<dbReference type="OrthoDB" id="9782003at2"/>
<keyword evidence="14" id="KW-1185">Reference proteome</keyword>
<feature type="transmembrane region" description="Helical" evidence="11">
    <location>
        <begin position="85"/>
        <end position="112"/>
    </location>
</feature>
<dbReference type="CDD" id="cd23081">
    <property type="entry name" value="cpPDZ_EcRseP-like"/>
    <property type="match status" value="1"/>
</dbReference>
<keyword evidence="5 11" id="KW-0812">Transmembrane</keyword>
<keyword evidence="9 11" id="KW-0482">Metalloprotease</keyword>
<evidence type="ECO:0000259" key="12">
    <source>
        <dbReference type="SMART" id="SM00228"/>
    </source>
</evidence>
<dbReference type="Gene3D" id="2.30.42.10">
    <property type="match status" value="1"/>
</dbReference>
<name>A0A6I0FCH2_9FIRM</name>
<dbReference type="EC" id="3.4.24.-" evidence="11"/>
<dbReference type="GO" id="GO:0046872">
    <property type="term" value="F:metal ion binding"/>
    <property type="evidence" value="ECO:0007669"/>
    <property type="project" value="UniProtKB-KW"/>
</dbReference>
<dbReference type="GO" id="GO:0006508">
    <property type="term" value="P:proteolysis"/>
    <property type="evidence" value="ECO:0007669"/>
    <property type="project" value="UniProtKB-KW"/>
</dbReference>
<feature type="transmembrane region" description="Helical" evidence="11">
    <location>
        <begin position="306"/>
        <end position="325"/>
    </location>
</feature>
<accession>A0A6I0FCH2</accession>
<evidence type="ECO:0000256" key="4">
    <source>
        <dbReference type="ARBA" id="ARBA00022670"/>
    </source>
</evidence>
<proteinExistence type="inferred from homology"/>
<dbReference type="RefSeq" id="WP_151860253.1">
    <property type="nucleotide sequence ID" value="NZ_WBZC01000011.1"/>
</dbReference>
<feature type="transmembrane region" description="Helical" evidence="11">
    <location>
        <begin position="257"/>
        <end position="277"/>
    </location>
</feature>
<keyword evidence="6 11" id="KW-0378">Hydrolase</keyword>
<dbReference type="GO" id="GO:0004222">
    <property type="term" value="F:metalloendopeptidase activity"/>
    <property type="evidence" value="ECO:0007669"/>
    <property type="project" value="InterPro"/>
</dbReference>
<dbReference type="Pfam" id="PF02163">
    <property type="entry name" value="Peptidase_M50"/>
    <property type="match status" value="1"/>
</dbReference>
<dbReference type="InterPro" id="IPR036034">
    <property type="entry name" value="PDZ_sf"/>
</dbReference>
<evidence type="ECO:0000256" key="9">
    <source>
        <dbReference type="ARBA" id="ARBA00023049"/>
    </source>
</evidence>
<comment type="similarity">
    <text evidence="3 11">Belongs to the peptidase M50B family.</text>
</comment>
<dbReference type="InterPro" id="IPR004387">
    <property type="entry name" value="Pept_M50_Zn"/>
</dbReference>